<organism evidence="7 8">
    <name type="scientific">Batillaria attramentaria</name>
    <dbReference type="NCBI Taxonomy" id="370345"/>
    <lineage>
        <taxon>Eukaryota</taxon>
        <taxon>Metazoa</taxon>
        <taxon>Spiralia</taxon>
        <taxon>Lophotrochozoa</taxon>
        <taxon>Mollusca</taxon>
        <taxon>Gastropoda</taxon>
        <taxon>Caenogastropoda</taxon>
        <taxon>Sorbeoconcha</taxon>
        <taxon>Cerithioidea</taxon>
        <taxon>Batillariidae</taxon>
        <taxon>Batillaria</taxon>
    </lineage>
</organism>
<feature type="compositionally biased region" description="Basic and acidic residues" evidence="4">
    <location>
        <begin position="1519"/>
        <end position="1534"/>
    </location>
</feature>
<feature type="domain" description="Helicase ATP-binding" evidence="5">
    <location>
        <begin position="373"/>
        <end position="560"/>
    </location>
</feature>
<dbReference type="SUPFAM" id="SSF52540">
    <property type="entry name" value="P-loop containing nucleoside triphosphate hydrolases"/>
    <property type="match status" value="2"/>
</dbReference>
<dbReference type="SMART" id="SM00490">
    <property type="entry name" value="HELICc"/>
    <property type="match status" value="1"/>
</dbReference>
<dbReference type="Pfam" id="PF00176">
    <property type="entry name" value="SNF2-rel_dom"/>
    <property type="match status" value="1"/>
</dbReference>
<sequence>MEEDVDDNSIAGETGSSQVDSEAVWCVGDSCRAKWSGDNKYYIGVIKKLRRQRCDRVSALIKFSDYDSDECEEVDIQQLLKVPRVVDRKLHAAAAGSTSATRGGENGDSVSGFFKPFTGSEESSRLEEKYGHESDSDSGNDSSHTLWISPSYRTKGKVSEWKIGSPAKSQTPPSERRKGAVAVGGSPRKKGRAGRKSSPRSGKTNMGKAAETASNPLSGRSCEKSPRNFNVRIASEFAETGKTKTECLVRDAAKDRNTSVVSRTRRDTDLEIQIQSRSGSNEVPQQTSERSSRNQRNSDIVDDCVNDVQESNVNGDNQFGGFGEDDMEKPKFSFAAPCAKVPYCLDEENKVQVPASLNQYLRDYQREGIRFLYSHYIEGRGAILGDDMGLGKTVQVIGFLSALLGKEGTRMDVMRQKPRFIRMMSDTPGLQDNSRHLPFLIIGPGSVLYNWLEEFETWGHFTVRKYHGADKAVCLAEVARGKVEVVVTTFETFRDNVVSLNAVDWEAVFVDEVHRIKGMKAQTTLALRTVPCLCRYGLTGTALQNNMSELWCILDWAQPEVLGSPENFVEEFVKPIERGQKHNATKRELAEARHKKDAFAKVRSQMMLRRTKKLIADQLPRKTDRVVFCRLTPLQVSVYKAVLSHPDLLSVLNMSSPCSCGSGAAKGKCCHQKTRGGRKLWSVMFSFMHVLLKTANHVALLIPHARTSPEQKQRTQNLCEIAFKDHPEFISQTQEAAFRTLSDPKYCGKMKVLQGMLSVFAKSHSKVLVFSYSTRLLDILEQHVISVGHEYRRIDGKVTGYKRQKIVREFNSDPNIFLCLISTKAGGLGLNMTGANKVVIFDPNWNPSHDLQAQDRAYRIGQRRDVEVFRLISAGTIEENIYLRQIYKQQLGNVAVGTENARRYFHGIQGDASNKGELFGVKNMFQLRTGNSCLTMDILHRNAKVEAGIAGHDMADYIPSSREQELAKGDTSLEEESDSVQDDEYSDDDESFFGLKDLFDAADTGDGASPKSVKTKARELPEDPLQSTSRERGAHSIPHKKNQHCEKGDLDETLEDDRSASRLVPAEGRGLRTGKSTASPKAKRNTRDEKSKRKEEKVSSPLKCTGIGDKKTEEREGGRAFHQALFDDSMKTPSFSSVSSVFEECGVIHVHDNPQVVGASRVEDYMSRCAVQDVFELKINTQAPALLCDPLSQPSEDEEEQTKPASGKGQAGKLSRKRTLRKDHNSSRTIEHGRWHILLGQTPAAIRRKHWTQLKEAESCQDDITLAQRVVTASPEERLTVLRDFYKKHHDEMLHGILDDVLSLPVEPADEKNTASGAGKLRTKQKTSTGSENQTGRKGQRKGKAAKQTPAKKTPAKRKHPARGLMYCSADDTEPSQSPGKRPSRDDNDSDCSSDLDVGAKVSPFRVKHSPQKQRAVSGRSPRSACITTGKMKTKGAKTRKSAARPQVASAGSKSILDFSEDSDGGEELPLRRGEDVEGLLQELGRQEGNCAKATGGSNSKWTSPAEPRKAQYQYVGRTSDRPVREEDACKGREKPELSLLDDIFCDSSVISSTKRKPPPKRKKKSSTAIFADEVGVTKSHRTDVPSTSETSDMDSSRGVRSPDVFSDLLNNSTLQDDRVDCFADSSLWKKRKKVRKLPPKKIDRLLQETKDDYQELFESGRLVRKRKEGEAQEETGARLGCEESVKDCSPGMIDPSGSLFS</sequence>
<dbReference type="InterPro" id="IPR014001">
    <property type="entry name" value="Helicase_ATP-bd"/>
</dbReference>
<feature type="compositionally biased region" description="Basic residues" evidence="4">
    <location>
        <begin position="1554"/>
        <end position="1566"/>
    </location>
</feature>
<feature type="region of interest" description="Disordered" evidence="4">
    <location>
        <begin position="254"/>
        <end position="299"/>
    </location>
</feature>
<feature type="region of interest" description="Disordered" evidence="4">
    <location>
        <begin position="1309"/>
        <end position="1534"/>
    </location>
</feature>
<keyword evidence="3" id="KW-0539">Nucleus</keyword>
<evidence type="ECO:0000256" key="3">
    <source>
        <dbReference type="ARBA" id="ARBA00023242"/>
    </source>
</evidence>
<feature type="region of interest" description="Disordered" evidence="4">
    <location>
        <begin position="962"/>
        <end position="988"/>
    </location>
</feature>
<dbReference type="InterPro" id="IPR050496">
    <property type="entry name" value="SNF2_RAD54_helicase_repair"/>
</dbReference>
<dbReference type="GO" id="GO:0016787">
    <property type="term" value="F:hydrolase activity"/>
    <property type="evidence" value="ECO:0007669"/>
    <property type="project" value="UniProtKB-KW"/>
</dbReference>
<accession>A0ABD0MAL2</accession>
<feature type="region of interest" description="Disordered" evidence="4">
    <location>
        <begin position="1001"/>
        <end position="1118"/>
    </location>
</feature>
<evidence type="ECO:0000256" key="1">
    <source>
        <dbReference type="ARBA" id="ARBA00004123"/>
    </source>
</evidence>
<comment type="caution">
    <text evidence="7">The sequence shown here is derived from an EMBL/GenBank/DDBJ whole genome shotgun (WGS) entry which is preliminary data.</text>
</comment>
<dbReference type="Gene3D" id="3.40.50.10810">
    <property type="entry name" value="Tandem AAA-ATPase domain"/>
    <property type="match status" value="1"/>
</dbReference>
<evidence type="ECO:0000313" key="7">
    <source>
        <dbReference type="EMBL" id="KAK7508233.1"/>
    </source>
</evidence>
<dbReference type="InterPro" id="IPR038718">
    <property type="entry name" value="SNF2-like_sf"/>
</dbReference>
<feature type="compositionally biased region" description="Basic and acidic residues" evidence="4">
    <location>
        <begin position="1108"/>
        <end position="1118"/>
    </location>
</feature>
<feature type="compositionally biased region" description="Low complexity" evidence="4">
    <location>
        <begin position="94"/>
        <end position="103"/>
    </location>
</feature>
<evidence type="ECO:0000256" key="2">
    <source>
        <dbReference type="ARBA" id="ARBA00022801"/>
    </source>
</evidence>
<dbReference type="SMART" id="SM00487">
    <property type="entry name" value="DEXDc"/>
    <property type="match status" value="1"/>
</dbReference>
<reference evidence="7 8" key="1">
    <citation type="journal article" date="2023" name="Sci. Data">
        <title>Genome assembly of the Korean intertidal mud-creeper Batillaria attramentaria.</title>
        <authorList>
            <person name="Patra A.K."/>
            <person name="Ho P.T."/>
            <person name="Jun S."/>
            <person name="Lee S.J."/>
            <person name="Kim Y."/>
            <person name="Won Y.J."/>
        </authorList>
    </citation>
    <scope>NUCLEOTIDE SEQUENCE [LARGE SCALE GENOMIC DNA]</scope>
    <source>
        <strain evidence="7">Wonlab-2016</strain>
    </source>
</reference>
<dbReference type="GO" id="GO:0005634">
    <property type="term" value="C:nucleus"/>
    <property type="evidence" value="ECO:0007669"/>
    <property type="project" value="UniProtKB-SubCell"/>
</dbReference>
<feature type="compositionally biased region" description="Basic and acidic residues" evidence="4">
    <location>
        <begin position="1043"/>
        <end position="1060"/>
    </location>
</feature>
<dbReference type="PROSITE" id="PS51192">
    <property type="entry name" value="HELICASE_ATP_BIND_1"/>
    <property type="match status" value="1"/>
</dbReference>
<feature type="compositionally biased region" description="Polar residues" evidence="4">
    <location>
        <begin position="137"/>
        <end position="152"/>
    </location>
</feature>
<protein>
    <recommendedName>
        <fullName evidence="9">DNA excision repair protein ERCC-6-like 2</fullName>
    </recommendedName>
</protein>
<name>A0ABD0MAL2_9CAEN</name>
<evidence type="ECO:0000259" key="6">
    <source>
        <dbReference type="PROSITE" id="PS51194"/>
    </source>
</evidence>
<feature type="region of interest" description="Disordered" evidence="4">
    <location>
        <begin position="1551"/>
        <end position="1603"/>
    </location>
</feature>
<feature type="region of interest" description="Disordered" evidence="4">
    <location>
        <begin position="1666"/>
        <end position="1702"/>
    </location>
</feature>
<dbReference type="Gene3D" id="3.40.50.300">
    <property type="entry name" value="P-loop containing nucleotide triphosphate hydrolases"/>
    <property type="match status" value="1"/>
</dbReference>
<dbReference type="Pfam" id="PF00271">
    <property type="entry name" value="Helicase_C"/>
    <property type="match status" value="1"/>
</dbReference>
<feature type="region of interest" description="Disordered" evidence="4">
    <location>
        <begin position="94"/>
        <end position="225"/>
    </location>
</feature>
<dbReference type="Gene3D" id="2.30.30.140">
    <property type="match status" value="1"/>
</dbReference>
<gene>
    <name evidence="7" type="ORF">BaRGS_00000472</name>
</gene>
<keyword evidence="8" id="KW-1185">Reference proteome</keyword>
<dbReference type="InterPro" id="IPR001650">
    <property type="entry name" value="Helicase_C-like"/>
</dbReference>
<evidence type="ECO:0000313" key="8">
    <source>
        <dbReference type="Proteomes" id="UP001519460"/>
    </source>
</evidence>
<dbReference type="InterPro" id="IPR000330">
    <property type="entry name" value="SNF2_N"/>
</dbReference>
<dbReference type="PANTHER" id="PTHR45629:SF7">
    <property type="entry name" value="DNA EXCISION REPAIR PROTEIN ERCC-6-RELATED"/>
    <property type="match status" value="1"/>
</dbReference>
<dbReference type="PANTHER" id="PTHR45629">
    <property type="entry name" value="SNF2/RAD54 FAMILY MEMBER"/>
    <property type="match status" value="1"/>
</dbReference>
<feature type="compositionally biased region" description="Basic residues" evidence="4">
    <location>
        <begin position="1432"/>
        <end position="1443"/>
    </location>
</feature>
<dbReference type="CDD" id="cd18793">
    <property type="entry name" value="SF2_C_SNF"/>
    <property type="match status" value="1"/>
</dbReference>
<dbReference type="InterPro" id="IPR049730">
    <property type="entry name" value="SNF2/RAD54-like_C"/>
</dbReference>
<feature type="region of interest" description="Disordered" evidence="4">
    <location>
        <begin position="1188"/>
        <end position="1227"/>
    </location>
</feature>
<dbReference type="InterPro" id="IPR027417">
    <property type="entry name" value="P-loop_NTPase"/>
</dbReference>
<feature type="compositionally biased region" description="Basic and acidic residues" evidence="4">
    <location>
        <begin position="122"/>
        <end position="135"/>
    </location>
</feature>
<proteinExistence type="predicted"/>
<keyword evidence="2" id="KW-0378">Hydrolase</keyword>
<comment type="subcellular location">
    <subcellularLocation>
        <location evidence="1">Nucleus</location>
    </subcellularLocation>
</comment>
<feature type="domain" description="Helicase C-terminal" evidence="6">
    <location>
        <begin position="751"/>
        <end position="902"/>
    </location>
</feature>
<dbReference type="PROSITE" id="PS51194">
    <property type="entry name" value="HELICASE_CTER"/>
    <property type="match status" value="1"/>
</dbReference>
<dbReference type="EMBL" id="JACVVK020000002">
    <property type="protein sequence ID" value="KAK7508233.1"/>
    <property type="molecule type" value="Genomic_DNA"/>
</dbReference>
<feature type="compositionally biased region" description="Acidic residues" evidence="4">
    <location>
        <begin position="972"/>
        <end position="988"/>
    </location>
</feature>
<feature type="compositionally biased region" description="Basic residues" evidence="4">
    <location>
        <begin position="187"/>
        <end position="198"/>
    </location>
</feature>
<dbReference type="FunFam" id="3.40.50.10810:FF:000019">
    <property type="entry name" value="DNA excision repair protein ERCC-6-like 2 isoform X1"/>
    <property type="match status" value="1"/>
</dbReference>
<feature type="compositionally biased region" description="Polar residues" evidence="4">
    <location>
        <begin position="273"/>
        <end position="298"/>
    </location>
</feature>
<evidence type="ECO:0000259" key="5">
    <source>
        <dbReference type="PROSITE" id="PS51192"/>
    </source>
</evidence>
<dbReference type="Proteomes" id="UP001519460">
    <property type="component" value="Unassembled WGS sequence"/>
</dbReference>
<evidence type="ECO:0008006" key="9">
    <source>
        <dbReference type="Google" id="ProtNLM"/>
    </source>
</evidence>
<evidence type="ECO:0000256" key="4">
    <source>
        <dbReference type="SAM" id="MobiDB-lite"/>
    </source>
</evidence>
<feature type="compositionally biased region" description="Basic and acidic residues" evidence="4">
    <location>
        <begin position="1085"/>
        <end position="1098"/>
    </location>
</feature>